<evidence type="ECO:0000313" key="1">
    <source>
        <dbReference type="EMBL" id="CAB4897741.1"/>
    </source>
</evidence>
<dbReference type="AlphaFoldDB" id="A0A6J7FQL3"/>
<dbReference type="EMBL" id="CAFBMC010000034">
    <property type="protein sequence ID" value="CAB4897741.1"/>
    <property type="molecule type" value="Genomic_DNA"/>
</dbReference>
<name>A0A6J7FQL3_9ZZZZ</name>
<organism evidence="1">
    <name type="scientific">freshwater metagenome</name>
    <dbReference type="NCBI Taxonomy" id="449393"/>
    <lineage>
        <taxon>unclassified sequences</taxon>
        <taxon>metagenomes</taxon>
        <taxon>ecological metagenomes</taxon>
    </lineage>
</organism>
<protein>
    <submittedName>
        <fullName evidence="1">Unannotated protein</fullName>
    </submittedName>
</protein>
<sequence length="188" mass="21049">MNLQKMSRADSEPDPWLSQCFDDVAIADCSRQVVREFQKKAVLRFRYRSREVSLGNDRVLLRVRKLIEEADSVGHHERAALCALSVAGDAEALAIVWDEQNDQEPGLLELRSILDELDFLRAERDQLAIEGEQLLHLYSQVSAQSFRTPVPDPFSSRRELVGSLERTGPPAAPVYVPNSLGYVTGNAA</sequence>
<accession>A0A6J7FQL3</accession>
<reference evidence="1" key="1">
    <citation type="submission" date="2020-05" db="EMBL/GenBank/DDBJ databases">
        <authorList>
            <person name="Chiriac C."/>
            <person name="Salcher M."/>
            <person name="Ghai R."/>
            <person name="Kavagutti S V."/>
        </authorList>
    </citation>
    <scope>NUCLEOTIDE SEQUENCE</scope>
</reference>
<gene>
    <name evidence="1" type="ORF">UFOPK3495_00785</name>
</gene>
<proteinExistence type="predicted"/>